<dbReference type="HAMAP" id="MF_00223">
    <property type="entry name" value="FolE"/>
    <property type="match status" value="1"/>
</dbReference>
<dbReference type="EMBL" id="LR796640">
    <property type="protein sequence ID" value="CAB4156533.1"/>
    <property type="molecule type" value="Genomic_DNA"/>
</dbReference>
<accession>A0A6J5NCD1</accession>
<evidence type="ECO:0000256" key="1">
    <source>
        <dbReference type="ARBA" id="ARBA00001052"/>
    </source>
</evidence>
<dbReference type="Gene3D" id="1.10.286.10">
    <property type="match status" value="1"/>
</dbReference>
<dbReference type="SUPFAM" id="SSF53271">
    <property type="entry name" value="PRTase-like"/>
    <property type="match status" value="1"/>
</dbReference>
<dbReference type="NCBIfam" id="NF006826">
    <property type="entry name" value="PRK09347.1-3"/>
    <property type="match status" value="1"/>
</dbReference>
<proteinExistence type="inferred from homology"/>
<gene>
    <name evidence="6" type="ORF">UFOVP665_74</name>
</gene>
<reference evidence="6" key="1">
    <citation type="submission" date="2020-04" db="EMBL/GenBank/DDBJ databases">
        <authorList>
            <person name="Chiriac C."/>
            <person name="Salcher M."/>
            <person name="Ghai R."/>
            <person name="Kavagutti S V."/>
        </authorList>
    </citation>
    <scope>NUCLEOTIDE SEQUENCE</scope>
</reference>
<comment type="pathway">
    <text evidence="2">Cofactor biosynthesis; 7,8-dihydroneopterin triphosphate biosynthesis; 7,8-dihydroneopterin triphosphate from GTP: step 1/1.</text>
</comment>
<dbReference type="InterPro" id="IPR043133">
    <property type="entry name" value="GTP-CH-I_C/QueF"/>
</dbReference>
<dbReference type="GO" id="GO:0005525">
    <property type="term" value="F:GTP binding"/>
    <property type="evidence" value="ECO:0007669"/>
    <property type="project" value="TreeGrafter"/>
</dbReference>
<dbReference type="NCBIfam" id="TIGR00063">
    <property type="entry name" value="folE"/>
    <property type="match status" value="1"/>
</dbReference>
<dbReference type="GO" id="GO:0046654">
    <property type="term" value="P:tetrahydrofolate biosynthetic process"/>
    <property type="evidence" value="ECO:0007669"/>
    <property type="project" value="InterPro"/>
</dbReference>
<dbReference type="InterPro" id="IPR029057">
    <property type="entry name" value="PRTase-like"/>
</dbReference>
<evidence type="ECO:0000256" key="3">
    <source>
        <dbReference type="ARBA" id="ARBA00012715"/>
    </source>
</evidence>
<sequence>MTTILTLTWNDVHEQVDKLCARVRNNPTGVYGIPTGGAVVATLVANKLGLPLCETPDDPRTLIVDDLIDTGRTMKLVRPDGGIHVETLFRKPWSPAMYSPNATTTDRWLAFPWEKEDGDPVDAVIRLLQHVGEDPTRDGLLETPRRVTKAWRELTKGYNENPAVILSKTFDVAYDEMVVVRQLPFTSLCEHHILPFIGHATIAYIPTSRVVGLSKLARLLDCYANRLQVQERLTGQLADAIEEHLQPKGVGIVVSAQHTCMSMRGIKKSGDTVTSAMRGVFRTNPEARAELLSLHQTPVTS</sequence>
<name>A0A6J5NCD1_9CAUD</name>
<dbReference type="FunFam" id="3.30.1130.10:FF:000001">
    <property type="entry name" value="GTP cyclohydrolase 1"/>
    <property type="match status" value="1"/>
</dbReference>
<dbReference type="GO" id="GO:0008270">
    <property type="term" value="F:zinc ion binding"/>
    <property type="evidence" value="ECO:0007669"/>
    <property type="project" value="TreeGrafter"/>
</dbReference>
<dbReference type="PANTHER" id="PTHR11109">
    <property type="entry name" value="GTP CYCLOHYDROLASE I"/>
    <property type="match status" value="1"/>
</dbReference>
<dbReference type="Pfam" id="PF01227">
    <property type="entry name" value="GTP_cyclohydroI"/>
    <property type="match status" value="1"/>
</dbReference>
<dbReference type="InterPro" id="IPR001474">
    <property type="entry name" value="GTP_CycHdrlase_I"/>
</dbReference>
<dbReference type="GO" id="GO:0006729">
    <property type="term" value="P:tetrahydrobiopterin biosynthetic process"/>
    <property type="evidence" value="ECO:0007669"/>
    <property type="project" value="TreeGrafter"/>
</dbReference>
<dbReference type="InterPro" id="IPR043134">
    <property type="entry name" value="GTP-CH-I_N"/>
</dbReference>
<organism evidence="6">
    <name type="scientific">uncultured Caudovirales phage</name>
    <dbReference type="NCBI Taxonomy" id="2100421"/>
    <lineage>
        <taxon>Viruses</taxon>
        <taxon>Duplodnaviria</taxon>
        <taxon>Heunggongvirae</taxon>
        <taxon>Uroviricota</taxon>
        <taxon>Caudoviricetes</taxon>
        <taxon>Peduoviridae</taxon>
        <taxon>Maltschvirus</taxon>
        <taxon>Maltschvirus maltsch</taxon>
    </lineage>
</organism>
<dbReference type="Gene3D" id="3.30.1130.10">
    <property type="match status" value="1"/>
</dbReference>
<dbReference type="InterPro" id="IPR018234">
    <property type="entry name" value="GTP_CycHdrlase_I_CS"/>
</dbReference>
<comment type="catalytic activity">
    <reaction evidence="1">
        <text>GTP + H2O = 7,8-dihydroneopterin 3'-triphosphate + formate + H(+)</text>
        <dbReference type="Rhea" id="RHEA:17473"/>
        <dbReference type="ChEBI" id="CHEBI:15377"/>
        <dbReference type="ChEBI" id="CHEBI:15378"/>
        <dbReference type="ChEBI" id="CHEBI:15740"/>
        <dbReference type="ChEBI" id="CHEBI:37565"/>
        <dbReference type="ChEBI" id="CHEBI:58462"/>
        <dbReference type="EC" id="3.5.4.16"/>
    </reaction>
</comment>
<dbReference type="PANTHER" id="PTHR11109:SF7">
    <property type="entry name" value="GTP CYCLOHYDROLASE 1"/>
    <property type="match status" value="1"/>
</dbReference>
<evidence type="ECO:0000313" key="6">
    <source>
        <dbReference type="EMBL" id="CAB4156533.1"/>
    </source>
</evidence>
<dbReference type="CDD" id="cd06223">
    <property type="entry name" value="PRTases_typeI"/>
    <property type="match status" value="1"/>
</dbReference>
<dbReference type="PROSITE" id="PS00860">
    <property type="entry name" value="GTP_CYCLOHYDROL_1_2"/>
    <property type="match status" value="1"/>
</dbReference>
<protein>
    <recommendedName>
        <fullName evidence="3">GTP cyclohydrolase I</fullName>
        <ecNumber evidence="3">3.5.4.16</ecNumber>
    </recommendedName>
</protein>
<dbReference type="SUPFAM" id="SSF55620">
    <property type="entry name" value="Tetrahydrobiopterin biosynthesis enzymes-like"/>
    <property type="match status" value="1"/>
</dbReference>
<dbReference type="EC" id="3.5.4.16" evidence="3"/>
<evidence type="ECO:0000256" key="2">
    <source>
        <dbReference type="ARBA" id="ARBA00005080"/>
    </source>
</evidence>
<dbReference type="Gene3D" id="3.40.50.2020">
    <property type="match status" value="2"/>
</dbReference>
<dbReference type="GO" id="GO:0003934">
    <property type="term" value="F:GTP cyclohydrolase I activity"/>
    <property type="evidence" value="ECO:0007669"/>
    <property type="project" value="UniProtKB-EC"/>
</dbReference>
<evidence type="ECO:0000259" key="5">
    <source>
        <dbReference type="Pfam" id="PF01227"/>
    </source>
</evidence>
<dbReference type="UniPathway" id="UPA00848">
    <property type="reaction ID" value="UER00151"/>
</dbReference>
<keyword evidence="4 6" id="KW-0378">Hydrolase</keyword>
<evidence type="ECO:0000256" key="4">
    <source>
        <dbReference type="ARBA" id="ARBA00022801"/>
    </source>
</evidence>
<dbReference type="NCBIfam" id="NF006825">
    <property type="entry name" value="PRK09347.1-2"/>
    <property type="match status" value="1"/>
</dbReference>
<dbReference type="InterPro" id="IPR020602">
    <property type="entry name" value="GTP_CycHdrlase_I_dom"/>
</dbReference>
<dbReference type="InterPro" id="IPR000836">
    <property type="entry name" value="PRTase_dom"/>
</dbReference>
<feature type="domain" description="GTP cyclohydrolase I" evidence="5">
    <location>
        <begin position="123"/>
        <end position="295"/>
    </location>
</feature>